<dbReference type="InterPro" id="IPR003593">
    <property type="entry name" value="AAA+_ATPase"/>
</dbReference>
<proteinExistence type="predicted"/>
<dbReference type="AlphaFoldDB" id="A0A6B9F4W9"/>
<dbReference type="CDD" id="cd00267">
    <property type="entry name" value="ABC_ATPase"/>
    <property type="match status" value="1"/>
</dbReference>
<dbReference type="Gene3D" id="3.40.50.300">
    <property type="entry name" value="P-loop containing nucleotide triphosphate hydrolases"/>
    <property type="match status" value="1"/>
</dbReference>
<gene>
    <name evidence="2" type="ORF">EI982_00985</name>
</gene>
<geneLocation type="plasmid" evidence="3">
    <name>pmbla003601</name>
</geneLocation>
<dbReference type="Proteomes" id="UP000428325">
    <property type="component" value="Plasmid pMBLA003601"/>
</dbReference>
<dbReference type="SMART" id="SM00382">
    <property type="entry name" value="AAA"/>
    <property type="match status" value="1"/>
</dbReference>
<protein>
    <recommendedName>
        <fullName evidence="1">AAA+ ATPase domain-containing protein</fullName>
    </recommendedName>
</protein>
<dbReference type="GO" id="GO:0016887">
    <property type="term" value="F:ATP hydrolysis activity"/>
    <property type="evidence" value="ECO:0007669"/>
    <property type="project" value="InterPro"/>
</dbReference>
<dbReference type="RefSeq" id="WP_157687724.1">
    <property type="nucleotide sequence ID" value="NZ_CP034344.1"/>
</dbReference>
<dbReference type="InterPro" id="IPR011704">
    <property type="entry name" value="ATPase_dyneun-rel_AAA"/>
</dbReference>
<keyword evidence="3" id="KW-1185">Reference proteome</keyword>
<dbReference type="SUPFAM" id="SSF52540">
    <property type="entry name" value="P-loop containing nucleoside triphosphate hydrolases"/>
    <property type="match status" value="1"/>
</dbReference>
<dbReference type="GeneID" id="43368073"/>
<keyword evidence="2" id="KW-0614">Plasmid</keyword>
<dbReference type="EMBL" id="CP034344">
    <property type="protein sequence ID" value="QGX93447.1"/>
    <property type="molecule type" value="Genomic_DNA"/>
</dbReference>
<dbReference type="Pfam" id="PF20296">
    <property type="entry name" value="MTaX1"/>
    <property type="match status" value="1"/>
</dbReference>
<evidence type="ECO:0000259" key="1">
    <source>
        <dbReference type="SMART" id="SM00382"/>
    </source>
</evidence>
<dbReference type="PANTHER" id="PTHR37291">
    <property type="entry name" value="5-METHYLCYTOSINE-SPECIFIC RESTRICTION ENZYME B"/>
    <property type="match status" value="1"/>
</dbReference>
<evidence type="ECO:0000313" key="3">
    <source>
        <dbReference type="Proteomes" id="UP000428325"/>
    </source>
</evidence>
<accession>A0A6B9F4W9</accession>
<organism evidence="2 3">
    <name type="scientific">Haloplanus rallus</name>
    <dbReference type="NCBI Taxonomy" id="1816183"/>
    <lineage>
        <taxon>Archaea</taxon>
        <taxon>Methanobacteriati</taxon>
        <taxon>Methanobacteriota</taxon>
        <taxon>Stenosarchaea group</taxon>
        <taxon>Halobacteria</taxon>
        <taxon>Halobacteriales</taxon>
        <taxon>Haloferacaceae</taxon>
        <taxon>Haloplanus</taxon>
    </lineage>
</organism>
<name>A0A6B9F4W9_9EURY</name>
<dbReference type="OrthoDB" id="9837at2157"/>
<dbReference type="Pfam" id="PF07728">
    <property type="entry name" value="AAA_5"/>
    <property type="match status" value="1"/>
</dbReference>
<evidence type="ECO:0000313" key="2">
    <source>
        <dbReference type="EMBL" id="QGX93447.1"/>
    </source>
</evidence>
<dbReference type="InterPro" id="IPR027417">
    <property type="entry name" value="P-loop_NTPase"/>
</dbReference>
<feature type="domain" description="AAA+ ATPase" evidence="1">
    <location>
        <begin position="322"/>
        <end position="507"/>
    </location>
</feature>
<sequence>MTSKSSPPTPREILLDALGGYVKQHSGVDSNPLDVDLQDPLPSQVRFYLFETSYSDEDHGWAINVRLDNTNENGHEITDRESGSDWNPDEEYQVILGGYHEDYDVFTFWDDAVYSHYDTGDDNAPHKSYVADETLERGSENGISIQPRELRERGDRGGETVITVTPDRIDEALQMRDRIRWIRTQLNEVLEDNWASNQYRAQRLEHLVYEYLVNTDRRKSVQERREQAISRVQELQDKSKSAIMSSLRAEVYGDNDGNTLPESLGSLLSQIERHYFESYNLWKEPVVFEEVDGTPDDIDLYFPPDEERSQTVIEQIDIALRSGNHVILTGPPGSGKSDLAEQVAEYYADNYQMATATDDWTTFDTIGGYRPQTDGGLEFHPGLFLQRFMDESRIGARGIEAKNEWLVIDELNRANIDKAFGSLFSALTGNNVTLPFDDTTQEPSKPIKLNGNPNAITEPRVNSHTYYIPEDWRLIATINSVDKSSLYRMSRAFMRRFAFIQVPVPDDEDLEEDGEFLLDEYLEIWDLGYPDEEDIENVSSDLDNRLKEDLTILWTAVQRHQKVGPGVIEDLAKQVITGIERTGELHYEYATVAKLLPQLDGLPPSKMDDVLGEIGGRLDDELFDRDIVNEFTREYLDIAIPTDGE</sequence>
<dbReference type="PANTHER" id="PTHR37291:SF1">
    <property type="entry name" value="TYPE IV METHYL-DIRECTED RESTRICTION ENZYME ECOKMCRB SUBUNIT"/>
    <property type="match status" value="1"/>
</dbReference>
<dbReference type="InterPro" id="IPR046894">
    <property type="entry name" value="MTaX1"/>
</dbReference>
<dbReference type="GO" id="GO:0005524">
    <property type="term" value="F:ATP binding"/>
    <property type="evidence" value="ECO:0007669"/>
    <property type="project" value="InterPro"/>
</dbReference>
<dbReference type="InterPro" id="IPR052934">
    <property type="entry name" value="Methyl-DNA_Rec/Restrict_Enz"/>
</dbReference>
<reference evidence="2 3" key="1">
    <citation type="submission" date="2018-12" db="EMBL/GenBank/DDBJ databases">
        <title>Complete genome sequence of Haloplanus rallus MBLA0036.</title>
        <authorList>
            <person name="Nam Y.-d."/>
            <person name="Kang J."/>
            <person name="Chung W.-H."/>
            <person name="Park Y.S."/>
        </authorList>
    </citation>
    <scope>NUCLEOTIDE SEQUENCE [LARGE SCALE GENOMIC DNA]</scope>
    <source>
        <strain evidence="2 3">MBLA0036</strain>
        <plasmid evidence="3">pmbla003601</plasmid>
    </source>
</reference>
<dbReference type="KEGG" id="hra:EI982_00985"/>